<evidence type="ECO:0000313" key="5">
    <source>
        <dbReference type="Proteomes" id="UP000694843"/>
    </source>
</evidence>
<dbReference type="OrthoDB" id="5399166at2759"/>
<dbReference type="GO" id="GO:0031083">
    <property type="term" value="C:BLOC-1 complex"/>
    <property type="evidence" value="ECO:0007669"/>
    <property type="project" value="InterPro"/>
</dbReference>
<dbReference type="OMA" id="LNMHIRE"/>
<sequence>MAQSESTATSIGEQTDDLVPPTRDVLVDGIMGMLKPCLDQLDDRVRQTRTSQSDLQLQLEGLQQQLTAVQHQTQCPLQLDLYIKKLQNAKRRVVVVNNILQTTQERLNKLHVQVTKETSRRRALLDPTVSSPSNSFLASADARNSALT</sequence>
<dbReference type="GO" id="GO:0007040">
    <property type="term" value="P:lysosome organization"/>
    <property type="evidence" value="ECO:0007669"/>
    <property type="project" value="TreeGrafter"/>
</dbReference>
<dbReference type="GO" id="GO:0032418">
    <property type="term" value="P:lysosome localization"/>
    <property type="evidence" value="ECO:0007669"/>
    <property type="project" value="TreeGrafter"/>
</dbReference>
<reference evidence="6" key="1">
    <citation type="submission" date="2025-08" db="UniProtKB">
        <authorList>
            <consortium name="RefSeq"/>
        </authorList>
    </citation>
    <scope>IDENTIFICATION</scope>
    <source>
        <tissue evidence="6">Whole organism</tissue>
    </source>
</reference>
<evidence type="ECO:0000256" key="1">
    <source>
        <dbReference type="ARBA" id="ARBA00006111"/>
    </source>
</evidence>
<organism evidence="5 6">
    <name type="scientific">Hyalella azteca</name>
    <name type="common">Amphipod</name>
    <dbReference type="NCBI Taxonomy" id="294128"/>
    <lineage>
        <taxon>Eukaryota</taxon>
        <taxon>Metazoa</taxon>
        <taxon>Ecdysozoa</taxon>
        <taxon>Arthropoda</taxon>
        <taxon>Crustacea</taxon>
        <taxon>Multicrustacea</taxon>
        <taxon>Malacostraca</taxon>
        <taxon>Eumalacostraca</taxon>
        <taxon>Peracarida</taxon>
        <taxon>Amphipoda</taxon>
        <taxon>Senticaudata</taxon>
        <taxon>Talitrida</taxon>
        <taxon>Talitroidea</taxon>
        <taxon>Hyalellidae</taxon>
        <taxon>Hyalella</taxon>
    </lineage>
</organism>
<dbReference type="GO" id="GO:0099078">
    <property type="term" value="C:BORC complex"/>
    <property type="evidence" value="ECO:0007669"/>
    <property type="project" value="TreeGrafter"/>
</dbReference>
<dbReference type="Pfam" id="PF14712">
    <property type="entry name" value="Snapin_Pallidin"/>
    <property type="match status" value="1"/>
</dbReference>
<dbReference type="AlphaFoldDB" id="A0A8B7P5V9"/>
<name>A0A8B7P5V9_HYAAZ</name>
<dbReference type="GO" id="GO:0000149">
    <property type="term" value="F:SNARE binding"/>
    <property type="evidence" value="ECO:0007669"/>
    <property type="project" value="TreeGrafter"/>
</dbReference>
<evidence type="ECO:0000256" key="2">
    <source>
        <dbReference type="ARBA" id="ARBA00023054"/>
    </source>
</evidence>
<dbReference type="GO" id="GO:0016079">
    <property type="term" value="P:synaptic vesicle exocytosis"/>
    <property type="evidence" value="ECO:0007669"/>
    <property type="project" value="TreeGrafter"/>
</dbReference>
<dbReference type="InterPro" id="IPR017246">
    <property type="entry name" value="Snapin"/>
</dbReference>
<dbReference type="RefSeq" id="XP_018021340.1">
    <property type="nucleotide sequence ID" value="XM_018165851.2"/>
</dbReference>
<proteinExistence type="inferred from homology"/>
<comment type="similarity">
    <text evidence="1">Belongs to the SNAPIN family.</text>
</comment>
<dbReference type="Proteomes" id="UP000694843">
    <property type="component" value="Unplaced"/>
</dbReference>
<dbReference type="CTD" id="23557"/>
<dbReference type="GO" id="GO:2000300">
    <property type="term" value="P:regulation of synaptic vesicle exocytosis"/>
    <property type="evidence" value="ECO:0007669"/>
    <property type="project" value="TreeGrafter"/>
</dbReference>
<dbReference type="KEGG" id="hazt:108677604"/>
<dbReference type="GO" id="GO:0008333">
    <property type="term" value="P:endosome to lysosome transport"/>
    <property type="evidence" value="ECO:0007669"/>
    <property type="project" value="TreeGrafter"/>
</dbReference>
<evidence type="ECO:0000256" key="4">
    <source>
        <dbReference type="SAM" id="MobiDB-lite"/>
    </source>
</evidence>
<feature type="region of interest" description="Disordered" evidence="4">
    <location>
        <begin position="125"/>
        <end position="148"/>
    </location>
</feature>
<accession>A0A8B7P5V9</accession>
<evidence type="ECO:0000313" key="6">
    <source>
        <dbReference type="RefSeq" id="XP_018021340.1"/>
    </source>
</evidence>
<dbReference type="InterPro" id="IPR028119">
    <property type="entry name" value="Snapin/Pallidin/Snn1"/>
</dbReference>
<dbReference type="GeneID" id="108677604"/>
<keyword evidence="5" id="KW-1185">Reference proteome</keyword>
<dbReference type="GO" id="GO:0008021">
    <property type="term" value="C:synaptic vesicle"/>
    <property type="evidence" value="ECO:0007669"/>
    <property type="project" value="TreeGrafter"/>
</dbReference>
<feature type="compositionally biased region" description="Polar residues" evidence="4">
    <location>
        <begin position="128"/>
        <end position="137"/>
    </location>
</feature>
<keyword evidence="2" id="KW-0175">Coiled coil</keyword>
<protein>
    <recommendedName>
        <fullName evidence="3">Biogenesis of lysosome-related organelles complex 1 subunit 7</fullName>
    </recommendedName>
</protein>
<feature type="region of interest" description="Disordered" evidence="4">
    <location>
        <begin position="1"/>
        <end position="20"/>
    </location>
</feature>
<dbReference type="GO" id="GO:0006886">
    <property type="term" value="P:intracellular protein transport"/>
    <property type="evidence" value="ECO:0007669"/>
    <property type="project" value="InterPro"/>
</dbReference>
<gene>
    <name evidence="6" type="primary">LOC108677604</name>
</gene>
<dbReference type="PANTHER" id="PTHR31305">
    <property type="entry name" value="SNARE-ASSOCIATED PROTEIN SNAPIN"/>
    <property type="match status" value="1"/>
</dbReference>
<dbReference type="PANTHER" id="PTHR31305:SF2">
    <property type="entry name" value="SNARE-ASSOCIATED PROTEIN SNAPIN"/>
    <property type="match status" value="1"/>
</dbReference>
<feature type="compositionally biased region" description="Polar residues" evidence="4">
    <location>
        <begin position="1"/>
        <end position="13"/>
    </location>
</feature>
<evidence type="ECO:0000256" key="3">
    <source>
        <dbReference type="ARBA" id="ARBA00033330"/>
    </source>
</evidence>